<accession>A0A1J4U149</accession>
<dbReference type="AlphaFoldDB" id="A0A1J4U149"/>
<proteinExistence type="predicted"/>
<reference evidence="1 2" key="1">
    <citation type="journal article" date="2016" name="Environ. Microbiol.">
        <title>Genomic resolution of a cold subsurface aquifer community provides metabolic insights for novel microbes adapted to high CO concentrations.</title>
        <authorList>
            <person name="Probst A.J."/>
            <person name="Castelle C.J."/>
            <person name="Singh A."/>
            <person name="Brown C.T."/>
            <person name="Anantharaman K."/>
            <person name="Sharon I."/>
            <person name="Hug L.A."/>
            <person name="Burstein D."/>
            <person name="Emerson J.B."/>
            <person name="Thomas B.C."/>
            <person name="Banfield J.F."/>
        </authorList>
    </citation>
    <scope>NUCLEOTIDE SEQUENCE [LARGE SCALE GENOMIC DNA]</scope>
    <source>
        <strain evidence="1">CG1_02_38_13</strain>
    </source>
</reference>
<protein>
    <submittedName>
        <fullName evidence="1">Uncharacterized protein</fullName>
    </submittedName>
</protein>
<dbReference type="EMBL" id="MNVB01000014">
    <property type="protein sequence ID" value="OIO18106.1"/>
    <property type="molecule type" value="Genomic_DNA"/>
</dbReference>
<comment type="caution">
    <text evidence="1">The sequence shown here is derived from an EMBL/GenBank/DDBJ whole genome shotgun (WGS) entry which is preliminary data.</text>
</comment>
<sequence>MERVIKDIINNCQVKGIIEKVVVFENTYCRQDDNIKNNKSPEQFLDIVFNKIKEFVLLNVHEFIIANNRINSKIQILNLDF</sequence>
<dbReference type="Proteomes" id="UP000182465">
    <property type="component" value="Unassembled WGS sequence"/>
</dbReference>
<organism evidence="1 2">
    <name type="scientific">Candidatus Kuenenbacteria bacterium CG1_02_38_13</name>
    <dbReference type="NCBI Taxonomy" id="1805235"/>
    <lineage>
        <taxon>Bacteria</taxon>
        <taxon>Candidatus Kueneniibacteriota</taxon>
    </lineage>
</organism>
<evidence type="ECO:0000313" key="1">
    <source>
        <dbReference type="EMBL" id="OIO18106.1"/>
    </source>
</evidence>
<evidence type="ECO:0000313" key="2">
    <source>
        <dbReference type="Proteomes" id="UP000182465"/>
    </source>
</evidence>
<name>A0A1J4U149_9BACT</name>
<gene>
    <name evidence="1" type="ORF">AUJ29_00565</name>
</gene>